<feature type="compositionally biased region" description="Low complexity" evidence="1">
    <location>
        <begin position="304"/>
        <end position="319"/>
    </location>
</feature>
<accession>A0A194S7S0</accession>
<dbReference type="GeneID" id="28976455"/>
<gene>
    <name evidence="2" type="ORF">RHOBADRAFT_51772</name>
</gene>
<dbReference type="Proteomes" id="UP000053890">
    <property type="component" value="Unassembled WGS sequence"/>
</dbReference>
<feature type="compositionally biased region" description="Low complexity" evidence="1">
    <location>
        <begin position="268"/>
        <end position="290"/>
    </location>
</feature>
<feature type="region of interest" description="Disordered" evidence="1">
    <location>
        <begin position="203"/>
        <end position="239"/>
    </location>
</feature>
<feature type="compositionally biased region" description="Acidic residues" evidence="1">
    <location>
        <begin position="330"/>
        <end position="340"/>
    </location>
</feature>
<evidence type="ECO:0000313" key="2">
    <source>
        <dbReference type="EMBL" id="KPV76778.1"/>
    </source>
</evidence>
<feature type="compositionally biased region" description="Acidic residues" evidence="1">
    <location>
        <begin position="203"/>
        <end position="236"/>
    </location>
</feature>
<dbReference type="AlphaFoldDB" id="A0A194S7S0"/>
<dbReference type="OrthoDB" id="941555at2759"/>
<dbReference type="EMBL" id="KQ474075">
    <property type="protein sequence ID" value="KPV76778.1"/>
    <property type="molecule type" value="Genomic_DNA"/>
</dbReference>
<sequence length="340" mass="37950">MTLGFDPANFTTPVPDYLLCVRCNNVAVPPRVICAKEHLNCSTCYDDARANHPHASCPACHKHVRKNAPRSAIIERAIRTLDVYDQERHIPDECPYRRIWCRVCAQAVVSKDEDIHIEKHCRMVFVECPRRPCPAGGKMRRHKFAAHEKVCSMEICVVAGCPTRTTKANMPAHEAACMAQVKLVERLKDEVRRLNRNIREREDNEELLSEDDEWVDDEEEEYEEEYEDENGEESPEPDYARIGGALQAFRARAIAKYCVMPLAPTCAPAPTSSISRPASSSTAAAAAAPSPKRRRTSLAPVDNTASTSTSASSSSSTTAKRPFKVHVVDLEEGTNEMIEL</sequence>
<dbReference type="Gene3D" id="3.30.40.10">
    <property type="entry name" value="Zinc/RING finger domain, C3HC4 (zinc finger)"/>
    <property type="match status" value="1"/>
</dbReference>
<dbReference type="RefSeq" id="XP_018272827.1">
    <property type="nucleotide sequence ID" value="XM_018416007.1"/>
</dbReference>
<name>A0A194S7S0_RHOGW</name>
<evidence type="ECO:0008006" key="4">
    <source>
        <dbReference type="Google" id="ProtNLM"/>
    </source>
</evidence>
<feature type="region of interest" description="Disordered" evidence="1">
    <location>
        <begin position="268"/>
        <end position="340"/>
    </location>
</feature>
<proteinExistence type="predicted"/>
<evidence type="ECO:0000313" key="3">
    <source>
        <dbReference type="Proteomes" id="UP000053890"/>
    </source>
</evidence>
<evidence type="ECO:0000256" key="1">
    <source>
        <dbReference type="SAM" id="MobiDB-lite"/>
    </source>
</evidence>
<keyword evidence="3" id="KW-1185">Reference proteome</keyword>
<dbReference type="OMA" id="RVICAKE"/>
<reference evidence="2 3" key="1">
    <citation type="journal article" date="2015" name="Front. Microbiol.">
        <title>Genome sequence of the plant growth promoting endophytic yeast Rhodotorula graminis WP1.</title>
        <authorList>
            <person name="Firrincieli A."/>
            <person name="Otillar R."/>
            <person name="Salamov A."/>
            <person name="Schmutz J."/>
            <person name="Khan Z."/>
            <person name="Redman R.S."/>
            <person name="Fleck N.D."/>
            <person name="Lindquist E."/>
            <person name="Grigoriev I.V."/>
            <person name="Doty S.L."/>
        </authorList>
    </citation>
    <scope>NUCLEOTIDE SEQUENCE [LARGE SCALE GENOMIC DNA]</scope>
    <source>
        <strain evidence="2 3">WP1</strain>
    </source>
</reference>
<organism evidence="2 3">
    <name type="scientific">Rhodotorula graminis (strain WP1)</name>
    <dbReference type="NCBI Taxonomy" id="578459"/>
    <lineage>
        <taxon>Eukaryota</taxon>
        <taxon>Fungi</taxon>
        <taxon>Dikarya</taxon>
        <taxon>Basidiomycota</taxon>
        <taxon>Pucciniomycotina</taxon>
        <taxon>Microbotryomycetes</taxon>
        <taxon>Sporidiobolales</taxon>
        <taxon>Sporidiobolaceae</taxon>
        <taxon>Rhodotorula</taxon>
    </lineage>
</organism>
<protein>
    <recommendedName>
        <fullName evidence="4">TRAF-type domain-containing protein</fullName>
    </recommendedName>
</protein>
<dbReference type="InterPro" id="IPR013083">
    <property type="entry name" value="Znf_RING/FYVE/PHD"/>
</dbReference>